<keyword evidence="3" id="KW-1185">Reference proteome</keyword>
<accession>A0A232EWW5</accession>
<sequence length="122" mass="14209">MVLGRIKNEGLRNTRCTPIRPNFLTGLFLQTYIAHCEFKLSLFYSQKRSAKKKRIISFTGTNEAEVPSLMTPSPSEAPNYPPEDRSRQRHRDDAKNHSCVKSLDLWERARQNRELWALQSEC</sequence>
<dbReference type="Proteomes" id="UP000215335">
    <property type="component" value="Unassembled WGS sequence"/>
</dbReference>
<evidence type="ECO:0000313" key="3">
    <source>
        <dbReference type="Proteomes" id="UP000215335"/>
    </source>
</evidence>
<protein>
    <submittedName>
        <fullName evidence="2">Uncharacterized protein</fullName>
    </submittedName>
</protein>
<comment type="caution">
    <text evidence="2">The sequence shown here is derived from an EMBL/GenBank/DDBJ whole genome shotgun (WGS) entry which is preliminary data.</text>
</comment>
<gene>
    <name evidence="2" type="ORF">TSAR_010985</name>
</gene>
<dbReference type="EMBL" id="NNAY01001819">
    <property type="protein sequence ID" value="OXU22825.1"/>
    <property type="molecule type" value="Genomic_DNA"/>
</dbReference>
<name>A0A232EWW5_9HYME</name>
<organism evidence="2 3">
    <name type="scientific">Trichomalopsis sarcophagae</name>
    <dbReference type="NCBI Taxonomy" id="543379"/>
    <lineage>
        <taxon>Eukaryota</taxon>
        <taxon>Metazoa</taxon>
        <taxon>Ecdysozoa</taxon>
        <taxon>Arthropoda</taxon>
        <taxon>Hexapoda</taxon>
        <taxon>Insecta</taxon>
        <taxon>Pterygota</taxon>
        <taxon>Neoptera</taxon>
        <taxon>Endopterygota</taxon>
        <taxon>Hymenoptera</taxon>
        <taxon>Apocrita</taxon>
        <taxon>Proctotrupomorpha</taxon>
        <taxon>Chalcidoidea</taxon>
        <taxon>Pteromalidae</taxon>
        <taxon>Pteromalinae</taxon>
        <taxon>Trichomalopsis</taxon>
    </lineage>
</organism>
<feature type="compositionally biased region" description="Basic and acidic residues" evidence="1">
    <location>
        <begin position="82"/>
        <end position="96"/>
    </location>
</feature>
<proteinExistence type="predicted"/>
<reference evidence="2 3" key="1">
    <citation type="journal article" date="2017" name="Curr. Biol.">
        <title>The Evolution of Venom by Co-option of Single-Copy Genes.</title>
        <authorList>
            <person name="Martinson E.O."/>
            <person name="Mrinalini"/>
            <person name="Kelkar Y.D."/>
            <person name="Chang C.H."/>
            <person name="Werren J.H."/>
        </authorList>
    </citation>
    <scope>NUCLEOTIDE SEQUENCE [LARGE SCALE GENOMIC DNA]</scope>
    <source>
        <strain evidence="2 3">Alberta</strain>
        <tissue evidence="2">Whole body</tissue>
    </source>
</reference>
<dbReference type="AlphaFoldDB" id="A0A232EWW5"/>
<evidence type="ECO:0000313" key="2">
    <source>
        <dbReference type="EMBL" id="OXU22825.1"/>
    </source>
</evidence>
<evidence type="ECO:0000256" key="1">
    <source>
        <dbReference type="SAM" id="MobiDB-lite"/>
    </source>
</evidence>
<feature type="region of interest" description="Disordered" evidence="1">
    <location>
        <begin position="65"/>
        <end position="97"/>
    </location>
</feature>